<evidence type="ECO:0000313" key="2">
    <source>
        <dbReference type="Proteomes" id="UP000266743"/>
    </source>
</evidence>
<dbReference type="Proteomes" id="UP000266743">
    <property type="component" value="Chromosome 8"/>
</dbReference>
<dbReference type="EMBL" id="QSBY01000008">
    <property type="protein sequence ID" value="RHW71100.1"/>
    <property type="molecule type" value="Genomic_DNA"/>
</dbReference>
<reference evidence="1 2" key="1">
    <citation type="submission" date="2018-09" db="EMBL/GenBank/DDBJ databases">
        <title>whole genome sequence of T. equiperdum IVM-t1 strain.</title>
        <authorList>
            <person name="Suganuma K."/>
        </authorList>
    </citation>
    <scope>NUCLEOTIDE SEQUENCE [LARGE SCALE GENOMIC DNA]</scope>
    <source>
        <strain evidence="1 2">IVM-t1</strain>
    </source>
</reference>
<organism evidence="1 2">
    <name type="scientific">Trypanosoma brucei equiperdum</name>
    <dbReference type="NCBI Taxonomy" id="630700"/>
    <lineage>
        <taxon>Eukaryota</taxon>
        <taxon>Discoba</taxon>
        <taxon>Euglenozoa</taxon>
        <taxon>Kinetoplastea</taxon>
        <taxon>Metakinetoplastina</taxon>
        <taxon>Trypanosomatida</taxon>
        <taxon>Trypanosomatidae</taxon>
        <taxon>Trypanosoma</taxon>
    </lineage>
</organism>
<accession>A0A3L6L9M2</accession>
<name>A0A3L6L9M2_9TRYP</name>
<evidence type="ECO:0000313" key="1">
    <source>
        <dbReference type="EMBL" id="RHW71100.1"/>
    </source>
</evidence>
<protein>
    <submittedName>
        <fullName evidence="1">Uncharacterized protein</fullName>
    </submittedName>
</protein>
<gene>
    <name evidence="1" type="ORF">DPX39_080047200</name>
</gene>
<dbReference type="AlphaFoldDB" id="A0A3L6L9M2"/>
<proteinExistence type="predicted"/>
<comment type="caution">
    <text evidence="1">The sequence shown here is derived from an EMBL/GenBank/DDBJ whole genome shotgun (WGS) entry which is preliminary data.</text>
</comment>
<sequence>MEGLGLETQMRKGNIKLINHDKESNHRMYTKANDNNDDDALGVLSYPLRLRNPFESDDEDNDGSLTSKLASAGGDDWRVVVRDAEALIDNDDDDDFILRALPPDSDGDVDDDDCPTPPYVPCRYRFGVAAPAFELELC</sequence>